<accession>W4VAZ0</accession>
<organism evidence="1 2">
    <name type="scientific">Acetivibrio straminisolvens JCM 21531</name>
    <dbReference type="NCBI Taxonomy" id="1294263"/>
    <lineage>
        <taxon>Bacteria</taxon>
        <taxon>Bacillati</taxon>
        <taxon>Bacillota</taxon>
        <taxon>Clostridia</taxon>
        <taxon>Eubacteriales</taxon>
        <taxon>Oscillospiraceae</taxon>
        <taxon>Acetivibrio</taxon>
    </lineage>
</organism>
<reference evidence="1" key="1">
    <citation type="journal article" date="2014" name="Genome Announc.">
        <title>Draft Genome Sequence of Clostridium straminisolvens Strain JCM 21531T, Isolated from a Cellulose-Degrading Bacterial Community.</title>
        <authorList>
            <person name="Yuki M."/>
            <person name="Oshima K."/>
            <person name="Suda W."/>
            <person name="Sakamoto M."/>
            <person name="Kitamura K."/>
            <person name="Iida T."/>
            <person name="Hattori M."/>
            <person name="Ohkuma M."/>
        </authorList>
    </citation>
    <scope>NUCLEOTIDE SEQUENCE [LARGE SCALE GENOMIC DNA]</scope>
    <source>
        <strain evidence="1">JCM 21531</strain>
    </source>
</reference>
<protein>
    <submittedName>
        <fullName evidence="1">Uncharacterized protein</fullName>
    </submittedName>
</protein>
<dbReference type="Gene3D" id="2.60.40.10">
    <property type="entry name" value="Immunoglobulins"/>
    <property type="match status" value="2"/>
</dbReference>
<evidence type="ECO:0000313" key="2">
    <source>
        <dbReference type="Proteomes" id="UP000019109"/>
    </source>
</evidence>
<dbReference type="STRING" id="1294263.JCM21531_3964"/>
<proteinExistence type="predicted"/>
<keyword evidence="2" id="KW-1185">Reference proteome</keyword>
<dbReference type="EMBL" id="BAVR01000067">
    <property type="protein sequence ID" value="GAE90362.1"/>
    <property type="molecule type" value="Genomic_DNA"/>
</dbReference>
<evidence type="ECO:0000313" key="1">
    <source>
        <dbReference type="EMBL" id="GAE90362.1"/>
    </source>
</evidence>
<dbReference type="Proteomes" id="UP000019109">
    <property type="component" value="Unassembled WGS sequence"/>
</dbReference>
<sequence length="217" mass="24176">MGSNEYGQLGDGTGINRIVPVPMDNNPIFTTIVSGFSAKAEQNGIKLFWNLKTEDYVYGYKIYRAEDIDGPYTLIAKLNRSAMEYLDKDYEVGNANEPSEKAFYYKISAIDKFDNESNKSEAVSVLAKTDSIAPVVLSIEPVNNTKIASRSNIYVRAEDNFGISNITLQYSLDGTEWIDISTQNNGSFLWNTPDMNGTVYVRAIARDLVAMSVMEVL</sequence>
<gene>
    <name evidence="1" type="ORF">JCM21531_3964</name>
</gene>
<name>W4VAZ0_9FIRM</name>
<dbReference type="AlphaFoldDB" id="W4VAZ0"/>
<dbReference type="InterPro" id="IPR013783">
    <property type="entry name" value="Ig-like_fold"/>
</dbReference>
<comment type="caution">
    <text evidence="1">The sequence shown here is derived from an EMBL/GenBank/DDBJ whole genome shotgun (WGS) entry which is preliminary data.</text>
</comment>